<proteinExistence type="predicted"/>
<sequence length="202" mass="23762">VIDFGGSWNIHLPFSKFSYNNSYHSSIRCALFEALYRRKYRSPVLWAEIEDSRLIRPELVQKTTDKVVVIRNRLKAARYRQKSYADNRRKPLEFQVGPFEILERIGPMAYKLRLPEELSSVHDTFNVLDLKKCLADANFHVSLDEIKVDKTLCFVEEPLEIMNREVKTLKGSKIPIVKVRCNSKHGSEFTWEREDHMKAKYP</sequence>
<organism evidence="2">
    <name type="scientific">Tanacetum cinerariifolium</name>
    <name type="common">Dalmatian daisy</name>
    <name type="synonym">Chrysanthemum cinerariifolium</name>
    <dbReference type="NCBI Taxonomy" id="118510"/>
    <lineage>
        <taxon>Eukaryota</taxon>
        <taxon>Viridiplantae</taxon>
        <taxon>Streptophyta</taxon>
        <taxon>Embryophyta</taxon>
        <taxon>Tracheophyta</taxon>
        <taxon>Spermatophyta</taxon>
        <taxon>Magnoliopsida</taxon>
        <taxon>eudicotyledons</taxon>
        <taxon>Gunneridae</taxon>
        <taxon>Pentapetalae</taxon>
        <taxon>asterids</taxon>
        <taxon>campanulids</taxon>
        <taxon>Asterales</taxon>
        <taxon>Asteraceae</taxon>
        <taxon>Asteroideae</taxon>
        <taxon>Anthemideae</taxon>
        <taxon>Anthemidinae</taxon>
        <taxon>Tanacetum</taxon>
    </lineage>
</organism>
<dbReference type="PANTHER" id="PTHR46148:SF59">
    <property type="entry name" value="NUCLEOTIDYLTRANSFERASE, RIBONUCLEASE H"/>
    <property type="match status" value="1"/>
</dbReference>
<feature type="non-terminal residue" evidence="2">
    <location>
        <position position="1"/>
    </location>
</feature>
<keyword evidence="2" id="KW-0808">Transferase</keyword>
<dbReference type="GO" id="GO:0003964">
    <property type="term" value="F:RNA-directed DNA polymerase activity"/>
    <property type="evidence" value="ECO:0007669"/>
    <property type="project" value="UniProtKB-KW"/>
</dbReference>
<dbReference type="EMBL" id="BKCJ011099181">
    <property type="protein sequence ID" value="GFC85284.1"/>
    <property type="molecule type" value="Genomic_DNA"/>
</dbReference>
<protein>
    <submittedName>
        <fullName evidence="2">Putative reverse transcriptase domain-containing protein</fullName>
    </submittedName>
</protein>
<accession>A0A699RRM8</accession>
<dbReference type="AlphaFoldDB" id="A0A699RRM8"/>
<dbReference type="Pfam" id="PF24626">
    <property type="entry name" value="SH3_Tf2-1"/>
    <property type="match status" value="1"/>
</dbReference>
<name>A0A699RRM8_TANCI</name>
<evidence type="ECO:0000259" key="1">
    <source>
        <dbReference type="Pfam" id="PF24626"/>
    </source>
</evidence>
<dbReference type="InterPro" id="IPR056924">
    <property type="entry name" value="SH3_Tf2-1"/>
</dbReference>
<comment type="caution">
    <text evidence="2">The sequence shown here is derived from an EMBL/GenBank/DDBJ whole genome shotgun (WGS) entry which is preliminary data.</text>
</comment>
<dbReference type="PANTHER" id="PTHR46148">
    <property type="entry name" value="CHROMO DOMAIN-CONTAINING PROTEIN"/>
    <property type="match status" value="1"/>
</dbReference>
<gene>
    <name evidence="2" type="ORF">Tci_857254</name>
</gene>
<keyword evidence="2" id="KW-0548">Nucleotidyltransferase</keyword>
<evidence type="ECO:0000313" key="2">
    <source>
        <dbReference type="EMBL" id="GFC85284.1"/>
    </source>
</evidence>
<reference evidence="2" key="1">
    <citation type="journal article" date="2019" name="Sci. Rep.">
        <title>Draft genome of Tanacetum cinerariifolium, the natural source of mosquito coil.</title>
        <authorList>
            <person name="Yamashiro T."/>
            <person name="Shiraishi A."/>
            <person name="Satake H."/>
            <person name="Nakayama K."/>
        </authorList>
    </citation>
    <scope>NUCLEOTIDE SEQUENCE</scope>
</reference>
<feature type="domain" description="Tf2-1-like SH3-like" evidence="1">
    <location>
        <begin position="88"/>
        <end position="133"/>
    </location>
</feature>
<keyword evidence="2" id="KW-0695">RNA-directed DNA polymerase</keyword>